<dbReference type="RefSeq" id="WP_254572556.1">
    <property type="nucleotide sequence ID" value="NZ_CP098502.1"/>
</dbReference>
<feature type="region of interest" description="Disordered" evidence="1">
    <location>
        <begin position="1"/>
        <end position="21"/>
    </location>
</feature>
<proteinExistence type="predicted"/>
<organism evidence="2 3">
    <name type="scientific">Paraconexibacter antarcticus</name>
    <dbReference type="NCBI Taxonomy" id="2949664"/>
    <lineage>
        <taxon>Bacteria</taxon>
        <taxon>Bacillati</taxon>
        <taxon>Actinomycetota</taxon>
        <taxon>Thermoleophilia</taxon>
        <taxon>Solirubrobacterales</taxon>
        <taxon>Paraconexibacteraceae</taxon>
        <taxon>Paraconexibacter</taxon>
    </lineage>
</organism>
<gene>
    <name evidence="2" type="ORF">NBH00_06590</name>
</gene>
<keyword evidence="3" id="KW-1185">Reference proteome</keyword>
<evidence type="ECO:0000256" key="1">
    <source>
        <dbReference type="SAM" id="MobiDB-lite"/>
    </source>
</evidence>
<dbReference type="EMBL" id="CP098502">
    <property type="protein sequence ID" value="UTI65878.1"/>
    <property type="molecule type" value="Genomic_DNA"/>
</dbReference>
<protein>
    <submittedName>
        <fullName evidence="2">Uncharacterized protein</fullName>
    </submittedName>
</protein>
<dbReference type="Proteomes" id="UP001056035">
    <property type="component" value="Chromosome"/>
</dbReference>
<reference evidence="2 3" key="1">
    <citation type="submission" date="2022-06" db="EMBL/GenBank/DDBJ databases">
        <title>Paraconexibacter antarcticus.</title>
        <authorList>
            <person name="Kim C.S."/>
        </authorList>
    </citation>
    <scope>NUCLEOTIDE SEQUENCE [LARGE SCALE GENOMIC DNA]</scope>
    <source>
        <strain evidence="2 3">02-257</strain>
    </source>
</reference>
<evidence type="ECO:0000313" key="2">
    <source>
        <dbReference type="EMBL" id="UTI65878.1"/>
    </source>
</evidence>
<accession>A0ABY5DX45</accession>
<sequence length="214" mass="24414">MARRISEFPSDDGTKSQRRYPWDEWTDGGAWEIRRGEDYDAATENMRVNLHMKADALAIKVRTKKVSDDNGEGLAFQFYDPEENEIKMKTATIGTTEGQAALEMLYADAMEIYERARKEVTIERSDGRTQKYAAVRYKQQIEKGQADGVLVPTIARIIRKPTLGFGHLENANRPDLMLETLVLDTTKPYHRFFTEKTIATARARMQDAGFLPAD</sequence>
<name>A0ABY5DX45_9ACTN</name>
<evidence type="ECO:0000313" key="3">
    <source>
        <dbReference type="Proteomes" id="UP001056035"/>
    </source>
</evidence>